<protein>
    <recommendedName>
        <fullName evidence="1">Beta-galactosidase 1-like first all-beta domain-containing protein</fullName>
    </recommendedName>
</protein>
<dbReference type="Gene3D" id="2.60.120.260">
    <property type="entry name" value="Galactose-binding domain-like"/>
    <property type="match status" value="1"/>
</dbReference>
<feature type="domain" description="Beta-galactosidase 1-like first all-beta" evidence="1">
    <location>
        <begin position="34"/>
        <end position="82"/>
    </location>
</feature>
<evidence type="ECO:0000259" key="1">
    <source>
        <dbReference type="Pfam" id="PF21317"/>
    </source>
</evidence>
<proteinExistence type="predicted"/>
<dbReference type="EMBL" id="KV933871">
    <property type="protein sequence ID" value="PIO28768.1"/>
    <property type="molecule type" value="Genomic_DNA"/>
</dbReference>
<reference evidence="2" key="1">
    <citation type="submission" date="2017-08" db="EMBL/GenBank/DDBJ databases">
        <title>Assembly of the North American Bullfrog Genome.</title>
        <authorList>
            <person name="Warren R.L."/>
            <person name="Vandervalk B.P."/>
            <person name="Kucuk E."/>
            <person name="Birol I."/>
            <person name="Helbing C."/>
            <person name="Pandoh P."/>
            <person name="Behsaz B."/>
            <person name="Mohamadi H."/>
            <person name="Chu J."/>
            <person name="Jackman S."/>
            <person name="Hammond S.A."/>
            <person name="Veldhoen N."/>
            <person name="Kirk H."/>
            <person name="Zhao Y."/>
            <person name="Coope R."/>
            <person name="Pleasance S."/>
            <person name="Moore R."/>
            <person name="Holt R."/>
        </authorList>
    </citation>
    <scope>NUCLEOTIDE SEQUENCE</scope>
    <source>
        <strain evidence="2">Bruno</strain>
        <tissue evidence="2">Liver</tissue>
    </source>
</reference>
<accession>A0A2G9RLK4</accession>
<dbReference type="AlphaFoldDB" id="A0A2G9RLK4"/>
<dbReference type="Pfam" id="PF21317">
    <property type="entry name" value="BetaGal_ABD_1"/>
    <property type="match status" value="1"/>
</dbReference>
<gene>
    <name evidence="2" type="ORF">AB205_0121180</name>
</gene>
<dbReference type="InterPro" id="IPR048912">
    <property type="entry name" value="BetaGal1-like_ABD1"/>
</dbReference>
<name>A0A2G9RLK4_AQUCT</name>
<evidence type="ECO:0000313" key="2">
    <source>
        <dbReference type="EMBL" id="PIO28768.1"/>
    </source>
</evidence>
<sequence>MWDSLLSVSHATIGDLVDLLEVFSRGDPFVTQYPITFEDMKQVFGFVWYRTSLPSDIPILTPLSSQVNGVHDRAYISVGGVISRHCVIISYKSIYRSMLQNILSEITDHFISVLVPTLLDARELLGKLTICFEVSTTTVMAEILPSPMPSAFPSAQ</sequence>
<dbReference type="OrthoDB" id="1657402at2759"/>
<organism evidence="2">
    <name type="scientific">Aquarana catesbeiana</name>
    <name type="common">American bullfrog</name>
    <name type="synonym">Rana catesbeiana</name>
    <dbReference type="NCBI Taxonomy" id="8400"/>
    <lineage>
        <taxon>Eukaryota</taxon>
        <taxon>Metazoa</taxon>
        <taxon>Chordata</taxon>
        <taxon>Craniata</taxon>
        <taxon>Vertebrata</taxon>
        <taxon>Euteleostomi</taxon>
        <taxon>Amphibia</taxon>
        <taxon>Batrachia</taxon>
        <taxon>Anura</taxon>
        <taxon>Neobatrachia</taxon>
        <taxon>Ranoidea</taxon>
        <taxon>Ranidae</taxon>
        <taxon>Aquarana</taxon>
    </lineage>
</organism>